<evidence type="ECO:0000256" key="2">
    <source>
        <dbReference type="SAM" id="SignalP"/>
    </source>
</evidence>
<dbReference type="STRING" id="1156394.T0RS40"/>
<evidence type="ECO:0000256" key="1">
    <source>
        <dbReference type="SAM" id="MobiDB-lite"/>
    </source>
</evidence>
<gene>
    <name evidence="3" type="ORF">SDRG_07075</name>
</gene>
<dbReference type="Proteomes" id="UP000030762">
    <property type="component" value="Unassembled WGS sequence"/>
</dbReference>
<dbReference type="EMBL" id="JH767151">
    <property type="protein sequence ID" value="EQC35363.1"/>
    <property type="molecule type" value="Genomic_DNA"/>
</dbReference>
<feature type="region of interest" description="Disordered" evidence="1">
    <location>
        <begin position="1315"/>
        <end position="1479"/>
    </location>
</feature>
<accession>T0RS40</accession>
<evidence type="ECO:0000313" key="4">
    <source>
        <dbReference type="Proteomes" id="UP000030762"/>
    </source>
</evidence>
<feature type="compositionally biased region" description="Low complexity" evidence="1">
    <location>
        <begin position="1423"/>
        <end position="1443"/>
    </location>
</feature>
<dbReference type="InParanoid" id="T0RS40"/>
<keyword evidence="4" id="KW-1185">Reference proteome</keyword>
<dbReference type="RefSeq" id="XP_008611113.1">
    <property type="nucleotide sequence ID" value="XM_008612891.1"/>
</dbReference>
<feature type="compositionally biased region" description="Low complexity" evidence="1">
    <location>
        <begin position="1315"/>
        <end position="1334"/>
    </location>
</feature>
<dbReference type="GeneID" id="19947802"/>
<reference evidence="3 4" key="1">
    <citation type="submission" date="2012-04" db="EMBL/GenBank/DDBJ databases">
        <title>The Genome Sequence of Saprolegnia declina VS20.</title>
        <authorList>
            <consortium name="The Broad Institute Genome Sequencing Platform"/>
            <person name="Russ C."/>
            <person name="Nusbaum C."/>
            <person name="Tyler B."/>
            <person name="van West P."/>
            <person name="Dieguez-Uribeondo J."/>
            <person name="de Bruijn I."/>
            <person name="Tripathy S."/>
            <person name="Jiang R."/>
            <person name="Young S.K."/>
            <person name="Zeng Q."/>
            <person name="Gargeya S."/>
            <person name="Fitzgerald M."/>
            <person name="Haas B."/>
            <person name="Abouelleil A."/>
            <person name="Alvarado L."/>
            <person name="Arachchi H.M."/>
            <person name="Berlin A."/>
            <person name="Chapman S.B."/>
            <person name="Goldberg J."/>
            <person name="Griggs A."/>
            <person name="Gujja S."/>
            <person name="Hansen M."/>
            <person name="Howarth C."/>
            <person name="Imamovic A."/>
            <person name="Larimer J."/>
            <person name="McCowen C."/>
            <person name="Montmayeur A."/>
            <person name="Murphy C."/>
            <person name="Neiman D."/>
            <person name="Pearson M."/>
            <person name="Priest M."/>
            <person name="Roberts A."/>
            <person name="Saif S."/>
            <person name="Shea T."/>
            <person name="Sisk P."/>
            <person name="Sykes S."/>
            <person name="Wortman J."/>
            <person name="Nusbaum C."/>
            <person name="Birren B."/>
        </authorList>
    </citation>
    <scope>NUCLEOTIDE SEQUENCE [LARGE SCALE GENOMIC DNA]</scope>
    <source>
        <strain evidence="3 4">VS20</strain>
    </source>
</reference>
<evidence type="ECO:0008006" key="5">
    <source>
        <dbReference type="Google" id="ProtNLM"/>
    </source>
</evidence>
<dbReference type="VEuPathDB" id="FungiDB:SDRG_07075"/>
<sequence length="1479" mass="155254">MLVAWLVGVVVAGAVRGFDLAASVLQPPHIRAGSAYSPTHANFSIFLGANLSLADFDATKTIFRNVLADMMAVDAANVRFTHIETPSLERTSRGSVVLTLAVDYLVPYACSSVDGSVVAASLNLRANLSMPEASAACNLLPTCSGLCVAVGPAAVDFSEQSKRMRQGLELGYATQTGEWLTLSEIASSYHLYPDGTHALQLESGSSVALLPSAYLAIDVALRDADGADAIAVVFAIVASLRSNALPMLASNVRSLPLSPIPLEVYGLASVSLLRLTMTDASVLRRSSIGAVVQTGAWRALLPANISVVAADVNLDASQPFVQMPAPVYSHPLLILRTGCAIALTDLEGNASSFFDSVARALPSSLGLQTGLSDTRPLFADISMDVDASVLSIVLPLVANTGAPSLDDAFVMRLSLAFWNTPFYCNLFPSATLELPSPPFQTSYATLALTLEMHAPLNPFVFYRLKHAIWSLLSPLDLGYADITVGSASSTAALTRMYTLYIYYYTIDQQQALPPLFASAAWPDAFTASVGAWAVLQSTQLQVPTSSVIDTTTYPGSFYTPPAPNARISPFTITRVGFVRPLQTRLFRSLTSPSNAPTSTSVLVAVTSGFAYNAFYLDAVSMGAINVTLNDFTPLGGQVAPIILANRTTQWAFLNADASASAMAFCVHLKQVYDVLLLSMSDDALTVCVDTSTASTQVSMQNNRPDVLDATYAITNAYTVTLTLRDVSARQPYAPSAACLGCQNAFLQCRSEPTCRQLSACLSATSMPTPLERFTWSPAFLTALQAAGVGNSADLLPAFAFCHNTTDATPTTMAAWAKYVAGMQCLGVNACPLNWLGAPDTSSVFSAVTFSVASTVVRDTVALSTTLTRLVVSVGSTNYAFPNVSASTNFSVLASVVQATVYAGVPLNVRPTVDMTWLASRQELQIQYTAMPPLALPTLVEPLNAVRSVLSTGSLRVNVVPYDAYAWTPSLSSSLMYDPLWTVTQCATDFNLTSSFLSGSDYLGHLAIETEAQIERLVATFLPATAVTCLASIPGVVMNASVELVLNDVHCAAFVAYPWTSLLNMSNASALQVAYTADVCPLYTTHGKACIETVVAPTIARLFEAAGGCCDPFEAVLQSNYSVDNATQLVRKGTSLFFSALCAPAPACASSTPCTSALLAQLAPPLVSTAWFEPILWSLQVSSSQVSALWAGETVVTTSGRSFSLYNATNCALDGCGDAWNALWSWLATFPVWSTYPMTQDNLSNLFAPNASLCVEGPHLLQLANDILDMWHPWPLSWSWLRSWTSALYSNLDYIFSTWMDNQCYHIPFRSPAPTATSSTPLPSVNSSTNATASGSGSGSFDTITAPPVTASSSGSGTAPPASTTELPRATQEASSTSGSSSSVADAPPPTTTEPVAANPPAGAGSSSAVTETPTPTPAPAPTEPVAANPPAGAGSSSAVTETPTPTPAPAPTEPVAANPPAGAGSSSAVTETPTPTDGN</sequence>
<dbReference type="OrthoDB" id="79124at2759"/>
<name>T0RS40_SAPDV</name>
<proteinExistence type="predicted"/>
<organism evidence="3 4">
    <name type="scientific">Saprolegnia diclina (strain VS20)</name>
    <dbReference type="NCBI Taxonomy" id="1156394"/>
    <lineage>
        <taxon>Eukaryota</taxon>
        <taxon>Sar</taxon>
        <taxon>Stramenopiles</taxon>
        <taxon>Oomycota</taxon>
        <taxon>Saprolegniomycetes</taxon>
        <taxon>Saprolegniales</taxon>
        <taxon>Saprolegniaceae</taxon>
        <taxon>Saprolegnia</taxon>
    </lineage>
</organism>
<feature type="chain" id="PRO_5004584187" description="Secreted protein" evidence="2">
    <location>
        <begin position="18"/>
        <end position="1479"/>
    </location>
</feature>
<feature type="signal peptide" evidence="2">
    <location>
        <begin position="1"/>
        <end position="17"/>
    </location>
</feature>
<feature type="compositionally biased region" description="Low complexity" evidence="1">
    <location>
        <begin position="1373"/>
        <end position="1385"/>
    </location>
</feature>
<evidence type="ECO:0000313" key="3">
    <source>
        <dbReference type="EMBL" id="EQC35363.1"/>
    </source>
</evidence>
<feature type="compositionally biased region" description="Low complexity" evidence="1">
    <location>
        <begin position="1344"/>
        <end position="1364"/>
    </location>
</feature>
<protein>
    <recommendedName>
        <fullName evidence="5">Secreted protein</fullName>
    </recommendedName>
</protein>
<feature type="compositionally biased region" description="Low complexity" evidence="1">
    <location>
        <begin position="1392"/>
        <end position="1413"/>
    </location>
</feature>
<feature type="compositionally biased region" description="Polar residues" evidence="1">
    <location>
        <begin position="1470"/>
        <end position="1479"/>
    </location>
</feature>
<feature type="compositionally biased region" description="Low complexity" evidence="1">
    <location>
        <begin position="1453"/>
        <end position="1469"/>
    </location>
</feature>
<keyword evidence="2" id="KW-0732">Signal</keyword>